<dbReference type="PANTHER" id="PTHR24096">
    <property type="entry name" value="LONG-CHAIN-FATTY-ACID--COA LIGASE"/>
    <property type="match status" value="1"/>
</dbReference>
<evidence type="ECO:0000313" key="6">
    <source>
        <dbReference type="Proteomes" id="UP000050424"/>
    </source>
</evidence>
<reference evidence="5 6" key="1">
    <citation type="submission" date="2015-09" db="EMBL/GenBank/DDBJ databases">
        <title>Draft genome of a European isolate of the apple canker pathogen Neonectria ditissima.</title>
        <authorList>
            <person name="Gomez-Cortecero A."/>
            <person name="Harrison R.J."/>
            <person name="Armitage A.D."/>
        </authorList>
    </citation>
    <scope>NUCLEOTIDE SEQUENCE [LARGE SCALE GENOMIC DNA]</scope>
    <source>
        <strain evidence="5 6">R09/05</strain>
    </source>
</reference>
<dbReference type="InterPro" id="IPR025110">
    <property type="entry name" value="AMP-bd_C"/>
</dbReference>
<protein>
    <recommendedName>
        <fullName evidence="7">AMP-dependent synthetase/ligase domain-containing protein</fullName>
    </recommendedName>
</protein>
<organism evidence="5 6">
    <name type="scientific">Neonectria ditissima</name>
    <dbReference type="NCBI Taxonomy" id="78410"/>
    <lineage>
        <taxon>Eukaryota</taxon>
        <taxon>Fungi</taxon>
        <taxon>Dikarya</taxon>
        <taxon>Ascomycota</taxon>
        <taxon>Pezizomycotina</taxon>
        <taxon>Sordariomycetes</taxon>
        <taxon>Hypocreomycetidae</taxon>
        <taxon>Hypocreales</taxon>
        <taxon>Nectriaceae</taxon>
        <taxon>Neonectria</taxon>
    </lineage>
</organism>
<dbReference type="OrthoDB" id="6509636at2759"/>
<dbReference type="SUPFAM" id="SSF56801">
    <property type="entry name" value="Acetyl-CoA synthetase-like"/>
    <property type="match status" value="1"/>
</dbReference>
<dbReference type="EMBL" id="LKCW01000001">
    <property type="protein sequence ID" value="KPM46388.1"/>
    <property type="molecule type" value="Genomic_DNA"/>
</dbReference>
<dbReference type="InterPro" id="IPR042099">
    <property type="entry name" value="ANL_N_sf"/>
</dbReference>
<dbReference type="STRING" id="78410.A0A0N8H950"/>
<feature type="domain" description="AMP-dependent synthetase/ligase" evidence="3">
    <location>
        <begin position="271"/>
        <end position="386"/>
    </location>
</feature>
<accession>A0A0N8H950</accession>
<dbReference type="GO" id="GO:0016405">
    <property type="term" value="F:CoA-ligase activity"/>
    <property type="evidence" value="ECO:0007669"/>
    <property type="project" value="TreeGrafter"/>
</dbReference>
<gene>
    <name evidence="5" type="ORF">AK830_g165</name>
</gene>
<keyword evidence="2" id="KW-0436">Ligase</keyword>
<comment type="caution">
    <text evidence="5">The sequence shown here is derived from an EMBL/GenBank/DDBJ whole genome shotgun (WGS) entry which is preliminary data.</text>
</comment>
<dbReference type="Pfam" id="PF00501">
    <property type="entry name" value="AMP-binding"/>
    <property type="match status" value="2"/>
</dbReference>
<dbReference type="PANTHER" id="PTHR24096:SF149">
    <property type="entry name" value="AMP-BINDING DOMAIN-CONTAINING PROTEIN-RELATED"/>
    <property type="match status" value="1"/>
</dbReference>
<dbReference type="Proteomes" id="UP000050424">
    <property type="component" value="Unassembled WGS sequence"/>
</dbReference>
<proteinExistence type="inferred from homology"/>
<comment type="similarity">
    <text evidence="1">Belongs to the ATP-dependent AMP-binding enzyme family.</text>
</comment>
<dbReference type="InterPro" id="IPR000873">
    <property type="entry name" value="AMP-dep_synth/lig_dom"/>
</dbReference>
<feature type="domain" description="AMP-dependent synthetase/ligase" evidence="3">
    <location>
        <begin position="51"/>
        <end position="270"/>
    </location>
</feature>
<dbReference type="PROSITE" id="PS00455">
    <property type="entry name" value="AMP_BINDING"/>
    <property type="match status" value="1"/>
</dbReference>
<dbReference type="Gene3D" id="3.30.300.30">
    <property type="match status" value="1"/>
</dbReference>
<evidence type="ECO:0008006" key="7">
    <source>
        <dbReference type="Google" id="ProtNLM"/>
    </source>
</evidence>
<dbReference type="Pfam" id="PF13193">
    <property type="entry name" value="AMP-binding_C"/>
    <property type="match status" value="1"/>
</dbReference>
<evidence type="ECO:0000313" key="5">
    <source>
        <dbReference type="EMBL" id="KPM46388.1"/>
    </source>
</evidence>
<dbReference type="InterPro" id="IPR020845">
    <property type="entry name" value="AMP-binding_CS"/>
</dbReference>
<evidence type="ECO:0000256" key="2">
    <source>
        <dbReference type="ARBA" id="ARBA00022598"/>
    </source>
</evidence>
<dbReference type="InterPro" id="IPR045851">
    <property type="entry name" value="AMP-bd_C_sf"/>
</dbReference>
<dbReference type="Gene3D" id="3.40.50.12780">
    <property type="entry name" value="N-terminal domain of ligase-like"/>
    <property type="match status" value="2"/>
</dbReference>
<sequence>MTFKSNYADIQCEPGIFAQRISLTRWHRDPSNATIWSWLFELTPGRDSAAGRDRAAVINASQGERISFTRLKTYAEELSTTLVRELDFKEGDVALLLSPNSVWYPVTMHAIVRIGGLVGGTSPSSTAEEIESILQTSKAKFIFVAPECLQAATKAAEGASIPSERIILLDSDQNQNSSVLRHISVQQMIRRAQDNRRSAGVAPAFEIPAGKTNHQVCGFLSYTSGTTGNPKACMISHGNIIAQCLQMASVTAPDTDKVQAVLPLYHMKELILVPPLLVRLVSDPIVNKFDLSHVRRLSSGSAPLTPEFLQLLQQKFPQTGFKQGYGMTETCSCLTVHDPTHYDWKYSHTVGTILPNTELKFVDNKGKEGDEGEILAKGPQCAMGYLGNPQATAELFEEDGWLRTGDVGKMLPGGLLMITGRTKDIIKVKGVGVSPTELEELLLRHPSVRDVAVIGQPDSYAGQRPHAFVVLKSGHAPSKTLSDELIKLVQDNK</sequence>
<feature type="domain" description="AMP-binding enzyme C-terminal" evidence="4">
    <location>
        <begin position="437"/>
        <end position="491"/>
    </location>
</feature>
<evidence type="ECO:0000259" key="4">
    <source>
        <dbReference type="Pfam" id="PF13193"/>
    </source>
</evidence>
<keyword evidence="6" id="KW-1185">Reference proteome</keyword>
<evidence type="ECO:0000259" key="3">
    <source>
        <dbReference type="Pfam" id="PF00501"/>
    </source>
</evidence>
<name>A0A0N8H950_9HYPO</name>
<dbReference type="AlphaFoldDB" id="A0A0N8H950"/>
<evidence type="ECO:0000256" key="1">
    <source>
        <dbReference type="ARBA" id="ARBA00006432"/>
    </source>
</evidence>